<evidence type="ECO:0000313" key="1">
    <source>
        <dbReference type="EMBL" id="GMS81353.1"/>
    </source>
</evidence>
<dbReference type="EMBL" id="BTSX01000001">
    <property type="protein sequence ID" value="GMS81353.1"/>
    <property type="molecule type" value="Genomic_DNA"/>
</dbReference>
<organism evidence="1 2">
    <name type="scientific">Pristionchus entomophagus</name>
    <dbReference type="NCBI Taxonomy" id="358040"/>
    <lineage>
        <taxon>Eukaryota</taxon>
        <taxon>Metazoa</taxon>
        <taxon>Ecdysozoa</taxon>
        <taxon>Nematoda</taxon>
        <taxon>Chromadorea</taxon>
        <taxon>Rhabditida</taxon>
        <taxon>Rhabditina</taxon>
        <taxon>Diplogasteromorpha</taxon>
        <taxon>Diplogasteroidea</taxon>
        <taxon>Neodiplogasteridae</taxon>
        <taxon>Pristionchus</taxon>
    </lineage>
</organism>
<dbReference type="Proteomes" id="UP001432027">
    <property type="component" value="Unassembled WGS sequence"/>
</dbReference>
<sequence length="98" mass="11515">ERLADDQACRAAHEESRWRIDHIQRFVRRIQCAIARNRSLRDHEDDDARSCEGIGRIVSQLQYQSQRYRARCDQDQDERCGELIIDFSAIQEPDGVTP</sequence>
<feature type="non-terminal residue" evidence="1">
    <location>
        <position position="1"/>
    </location>
</feature>
<reference evidence="1" key="1">
    <citation type="submission" date="2023-10" db="EMBL/GenBank/DDBJ databases">
        <title>Genome assembly of Pristionchus species.</title>
        <authorList>
            <person name="Yoshida K."/>
            <person name="Sommer R.J."/>
        </authorList>
    </citation>
    <scope>NUCLEOTIDE SEQUENCE</scope>
    <source>
        <strain evidence="1">RS0144</strain>
    </source>
</reference>
<comment type="caution">
    <text evidence="1">The sequence shown here is derived from an EMBL/GenBank/DDBJ whole genome shotgun (WGS) entry which is preliminary data.</text>
</comment>
<dbReference type="AlphaFoldDB" id="A0AAV5SGN0"/>
<evidence type="ECO:0000313" key="2">
    <source>
        <dbReference type="Proteomes" id="UP001432027"/>
    </source>
</evidence>
<gene>
    <name evidence="1" type="ORF">PENTCL1PPCAC_3528</name>
</gene>
<keyword evidence="2" id="KW-1185">Reference proteome</keyword>
<name>A0AAV5SGN0_9BILA</name>
<protein>
    <submittedName>
        <fullName evidence="1">Uncharacterized protein</fullName>
    </submittedName>
</protein>
<proteinExistence type="predicted"/>
<accession>A0AAV5SGN0</accession>